<protein>
    <submittedName>
        <fullName evidence="4">Sulfurtransferase</fullName>
    </submittedName>
</protein>
<dbReference type="EMBL" id="SACR01000003">
    <property type="protein sequence ID" value="RVU46308.1"/>
    <property type="molecule type" value="Genomic_DNA"/>
</dbReference>
<evidence type="ECO:0000256" key="2">
    <source>
        <dbReference type="ARBA" id="ARBA00022737"/>
    </source>
</evidence>
<name>A0A437RI02_9BURK</name>
<dbReference type="CDD" id="cd01449">
    <property type="entry name" value="TST_Repeat_2"/>
    <property type="match status" value="1"/>
</dbReference>
<dbReference type="SMART" id="SM00450">
    <property type="entry name" value="RHOD"/>
    <property type="match status" value="2"/>
</dbReference>
<dbReference type="Gene3D" id="3.40.250.10">
    <property type="entry name" value="Rhodanese-like domain"/>
    <property type="match status" value="2"/>
</dbReference>
<feature type="domain" description="Rhodanese" evidence="3">
    <location>
        <begin position="171"/>
        <end position="283"/>
    </location>
</feature>
<dbReference type="InterPro" id="IPR045078">
    <property type="entry name" value="TST/MPST-like"/>
</dbReference>
<gene>
    <name evidence="4" type="ORF">EOE66_10715</name>
</gene>
<sequence length="285" mass="29271">MAHTTLISATELMALTNGPAPLVLLDCGFDLADPAAGERAHAAGHLPGALYVHLDRDLSGPKTGHNGRHPLPAREALAARAGAWGVAPGVQVVAYDAQGGPYAARAWWLLRWLGHAEVAVLDGGPAAWAAAGGALSKAHAAQRAAAPYPALAPAMPALDADALLARLPEVAAGGLRLFDARAAERYRGDVEPLDPVAGHIPGATLRFFKDNLGPDGRFKPAALLRAEFEALGGADSSAVVHQCGSGVTACHNLLAMAHAGLGTSMLYPGSWSEWCSDPARPVARG</sequence>
<keyword evidence="5" id="KW-1185">Reference proteome</keyword>
<keyword evidence="2" id="KW-0677">Repeat</keyword>
<comment type="caution">
    <text evidence="4">The sequence shown here is derived from an EMBL/GenBank/DDBJ whole genome shotgun (WGS) entry which is preliminary data.</text>
</comment>
<accession>A0A437RI02</accession>
<dbReference type="SUPFAM" id="SSF52821">
    <property type="entry name" value="Rhodanese/Cell cycle control phosphatase"/>
    <property type="match status" value="2"/>
</dbReference>
<organism evidence="4 5">
    <name type="scientific">Rubrivivax rivuli</name>
    <dbReference type="NCBI Taxonomy" id="1862385"/>
    <lineage>
        <taxon>Bacteria</taxon>
        <taxon>Pseudomonadati</taxon>
        <taxon>Pseudomonadota</taxon>
        <taxon>Betaproteobacteria</taxon>
        <taxon>Burkholderiales</taxon>
        <taxon>Sphaerotilaceae</taxon>
        <taxon>Rubrivivax</taxon>
    </lineage>
</organism>
<dbReference type="InterPro" id="IPR036873">
    <property type="entry name" value="Rhodanese-like_dom_sf"/>
</dbReference>
<dbReference type="InterPro" id="IPR001763">
    <property type="entry name" value="Rhodanese-like_dom"/>
</dbReference>
<evidence type="ECO:0000259" key="3">
    <source>
        <dbReference type="PROSITE" id="PS50206"/>
    </source>
</evidence>
<evidence type="ECO:0000313" key="5">
    <source>
        <dbReference type="Proteomes" id="UP000285575"/>
    </source>
</evidence>
<proteinExistence type="predicted"/>
<dbReference type="OrthoDB" id="9781034at2"/>
<evidence type="ECO:0000256" key="1">
    <source>
        <dbReference type="ARBA" id="ARBA00022679"/>
    </source>
</evidence>
<dbReference type="PANTHER" id="PTHR11364:SF27">
    <property type="entry name" value="SULFURTRANSFERASE"/>
    <property type="match status" value="1"/>
</dbReference>
<dbReference type="RefSeq" id="WP_128228672.1">
    <property type="nucleotide sequence ID" value="NZ_SACR01000003.1"/>
</dbReference>
<reference evidence="4 5" key="1">
    <citation type="submission" date="2019-01" db="EMBL/GenBank/DDBJ databases">
        <authorList>
            <person name="Chen W.-M."/>
        </authorList>
    </citation>
    <scope>NUCLEOTIDE SEQUENCE [LARGE SCALE GENOMIC DNA]</scope>
    <source>
        <strain evidence="4 5">KYPY4</strain>
    </source>
</reference>
<dbReference type="Pfam" id="PF00581">
    <property type="entry name" value="Rhodanese"/>
    <property type="match status" value="2"/>
</dbReference>
<dbReference type="PANTHER" id="PTHR11364">
    <property type="entry name" value="THIOSULFATE SULFERTANSFERASE"/>
    <property type="match status" value="1"/>
</dbReference>
<dbReference type="AlphaFoldDB" id="A0A437RI02"/>
<dbReference type="Proteomes" id="UP000285575">
    <property type="component" value="Unassembled WGS sequence"/>
</dbReference>
<keyword evidence="1 4" id="KW-0808">Transferase</keyword>
<dbReference type="PROSITE" id="PS50206">
    <property type="entry name" value="RHODANESE_3"/>
    <property type="match status" value="2"/>
</dbReference>
<dbReference type="GO" id="GO:0004792">
    <property type="term" value="F:thiosulfate-cyanide sulfurtransferase activity"/>
    <property type="evidence" value="ECO:0007669"/>
    <property type="project" value="TreeGrafter"/>
</dbReference>
<evidence type="ECO:0000313" key="4">
    <source>
        <dbReference type="EMBL" id="RVU46308.1"/>
    </source>
</evidence>
<feature type="domain" description="Rhodanese" evidence="3">
    <location>
        <begin position="18"/>
        <end position="137"/>
    </location>
</feature>
<dbReference type="CDD" id="cd01448">
    <property type="entry name" value="TST_Repeat_1"/>
    <property type="match status" value="1"/>
</dbReference>